<dbReference type="Proteomes" id="UP000182690">
    <property type="component" value="Unassembled WGS sequence"/>
</dbReference>
<feature type="transmembrane region" description="Helical" evidence="6">
    <location>
        <begin position="20"/>
        <end position="41"/>
    </location>
</feature>
<dbReference type="PANTHER" id="PTHR30177">
    <property type="entry name" value="GLYCINE BETAINE/L-PROLINE TRANSPORT SYSTEM PERMEASE PROTEIN PROW"/>
    <property type="match status" value="1"/>
</dbReference>
<dbReference type="PANTHER" id="PTHR30177:SF4">
    <property type="entry name" value="OSMOPROTECTANT IMPORT PERMEASE PROTEIN OSMW"/>
    <property type="match status" value="1"/>
</dbReference>
<evidence type="ECO:0000256" key="2">
    <source>
        <dbReference type="ARBA" id="ARBA00022448"/>
    </source>
</evidence>
<evidence type="ECO:0000256" key="5">
    <source>
        <dbReference type="ARBA" id="ARBA00023136"/>
    </source>
</evidence>
<keyword evidence="3 6" id="KW-0812">Transmembrane</keyword>
<dbReference type="Gene3D" id="1.10.3720.10">
    <property type="entry name" value="MetI-like"/>
    <property type="match status" value="1"/>
</dbReference>
<dbReference type="STRING" id="1079994.SAMN04488565_2773"/>
<feature type="region of interest" description="Disordered" evidence="7">
    <location>
        <begin position="210"/>
        <end position="250"/>
    </location>
</feature>
<feature type="transmembrane region" description="Helical" evidence="6">
    <location>
        <begin position="79"/>
        <end position="96"/>
    </location>
</feature>
<organism evidence="9 10">
    <name type="scientific">Leucobacter chromiiresistens</name>
    <dbReference type="NCBI Taxonomy" id="1079994"/>
    <lineage>
        <taxon>Bacteria</taxon>
        <taxon>Bacillati</taxon>
        <taxon>Actinomycetota</taxon>
        <taxon>Actinomycetes</taxon>
        <taxon>Micrococcales</taxon>
        <taxon>Microbacteriaceae</taxon>
        <taxon>Leucobacter</taxon>
    </lineage>
</organism>
<feature type="transmembrane region" description="Helical" evidence="6">
    <location>
        <begin position="132"/>
        <end position="159"/>
    </location>
</feature>
<dbReference type="InterPro" id="IPR051204">
    <property type="entry name" value="ABC_transp_perm/SBD"/>
</dbReference>
<dbReference type="Pfam" id="PF00528">
    <property type="entry name" value="BPD_transp_1"/>
    <property type="match status" value="1"/>
</dbReference>
<evidence type="ECO:0000313" key="10">
    <source>
        <dbReference type="Proteomes" id="UP000182690"/>
    </source>
</evidence>
<dbReference type="GO" id="GO:0031460">
    <property type="term" value="P:glycine betaine transport"/>
    <property type="evidence" value="ECO:0007669"/>
    <property type="project" value="TreeGrafter"/>
</dbReference>
<keyword evidence="2 6" id="KW-0813">Transport</keyword>
<protein>
    <submittedName>
        <fullName evidence="9">Osmoprotectant transport system permease protein</fullName>
    </submittedName>
</protein>
<dbReference type="eggNOG" id="COG1174">
    <property type="taxonomic scope" value="Bacteria"/>
</dbReference>
<dbReference type="EMBL" id="FNKB01000002">
    <property type="protein sequence ID" value="SDQ50386.1"/>
    <property type="molecule type" value="Genomic_DNA"/>
</dbReference>
<dbReference type="PROSITE" id="PS50928">
    <property type="entry name" value="ABC_TM1"/>
    <property type="match status" value="1"/>
</dbReference>
<evidence type="ECO:0000313" key="9">
    <source>
        <dbReference type="EMBL" id="SDQ50386.1"/>
    </source>
</evidence>
<keyword evidence="4 6" id="KW-1133">Transmembrane helix</keyword>
<feature type="domain" description="ABC transmembrane type-1" evidence="8">
    <location>
        <begin position="15"/>
        <end position="201"/>
    </location>
</feature>
<accession>A0A1H1BG78</accession>
<dbReference type="CDD" id="cd06261">
    <property type="entry name" value="TM_PBP2"/>
    <property type="match status" value="1"/>
</dbReference>
<feature type="transmembrane region" description="Helical" evidence="6">
    <location>
        <begin position="53"/>
        <end position="73"/>
    </location>
</feature>
<feature type="transmembrane region" description="Helical" evidence="6">
    <location>
        <begin position="179"/>
        <end position="200"/>
    </location>
</feature>
<dbReference type="InterPro" id="IPR000515">
    <property type="entry name" value="MetI-like"/>
</dbReference>
<reference evidence="9 10" key="1">
    <citation type="submission" date="2016-10" db="EMBL/GenBank/DDBJ databases">
        <authorList>
            <person name="de Groot N.N."/>
        </authorList>
    </citation>
    <scope>NUCLEOTIDE SEQUENCE [LARGE SCALE GENOMIC DNA]</scope>
    <source>
        <strain evidence="9 10">DSM 22788</strain>
    </source>
</reference>
<gene>
    <name evidence="9" type="ORF">SAMN04488565_2773</name>
</gene>
<evidence type="ECO:0000256" key="4">
    <source>
        <dbReference type="ARBA" id="ARBA00022989"/>
    </source>
</evidence>
<evidence type="ECO:0000256" key="6">
    <source>
        <dbReference type="RuleBase" id="RU363032"/>
    </source>
</evidence>
<dbReference type="AlphaFoldDB" id="A0A1H1BG78"/>
<name>A0A1H1BG78_9MICO</name>
<evidence type="ECO:0000256" key="3">
    <source>
        <dbReference type="ARBA" id="ARBA00022692"/>
    </source>
</evidence>
<dbReference type="SUPFAM" id="SSF161098">
    <property type="entry name" value="MetI-like"/>
    <property type="match status" value="1"/>
</dbReference>
<evidence type="ECO:0000256" key="1">
    <source>
        <dbReference type="ARBA" id="ARBA00004141"/>
    </source>
</evidence>
<comment type="subcellular location">
    <subcellularLocation>
        <location evidence="6">Cell membrane</location>
        <topology evidence="6">Multi-pass membrane protein</topology>
    </subcellularLocation>
    <subcellularLocation>
        <location evidence="1">Membrane</location>
        <topology evidence="1">Multi-pass membrane protein</topology>
    </subcellularLocation>
</comment>
<dbReference type="OrthoDB" id="3233284at2"/>
<dbReference type="InterPro" id="IPR035906">
    <property type="entry name" value="MetI-like_sf"/>
</dbReference>
<proteinExistence type="inferred from homology"/>
<feature type="compositionally biased region" description="Low complexity" evidence="7">
    <location>
        <begin position="222"/>
        <end position="250"/>
    </location>
</feature>
<evidence type="ECO:0000259" key="8">
    <source>
        <dbReference type="PROSITE" id="PS50928"/>
    </source>
</evidence>
<dbReference type="GO" id="GO:0055085">
    <property type="term" value="P:transmembrane transport"/>
    <property type="evidence" value="ECO:0007669"/>
    <property type="project" value="InterPro"/>
</dbReference>
<keyword evidence="5 6" id="KW-0472">Membrane</keyword>
<comment type="similarity">
    <text evidence="6">Belongs to the binding-protein-dependent transport system permease family.</text>
</comment>
<dbReference type="GO" id="GO:0005886">
    <property type="term" value="C:plasma membrane"/>
    <property type="evidence" value="ECO:0007669"/>
    <property type="project" value="UniProtKB-SubCell"/>
</dbReference>
<sequence length="250" mass="26172">MNWPIANWEFVLELALQHLLLSVPAILISIVVAVPIGRLAFRRPRIGGPLLSIASLAYAIPALPLLIIIPALIGTSLRSWQTMVAALSVYGVALLVRTACDAFASVDGQLRDAALAIGFAPRGLFWRVDLPLAVPVLISGIRVVSVSTISLVTLGALIGVPSLGTLLTDGFQRGIFAEIWTGVIATVLLALLLDVAVLAIGRALTPWTRRASERGPHRSRKTATPTTEPAPAAAPAPASAPLSAADGERA</sequence>
<dbReference type="RefSeq" id="WP_010156368.1">
    <property type="nucleotide sequence ID" value="NZ_FNKB01000002.1"/>
</dbReference>
<evidence type="ECO:0000256" key="7">
    <source>
        <dbReference type="SAM" id="MobiDB-lite"/>
    </source>
</evidence>